<dbReference type="SUPFAM" id="SSF52799">
    <property type="entry name" value="(Phosphotyrosine protein) phosphatases II"/>
    <property type="match status" value="1"/>
</dbReference>
<evidence type="ECO:0000259" key="10">
    <source>
        <dbReference type="PROSITE" id="PS50056"/>
    </source>
</evidence>
<protein>
    <recommendedName>
        <fullName evidence="2">protein-tyrosine-phosphatase</fullName>
        <ecNumber evidence="2">3.1.3.48</ecNumber>
    </recommendedName>
</protein>
<dbReference type="SMART" id="SM00194">
    <property type="entry name" value="PTPc"/>
    <property type="match status" value="1"/>
</dbReference>
<evidence type="ECO:0000259" key="9">
    <source>
        <dbReference type="PROSITE" id="PS50055"/>
    </source>
</evidence>
<comment type="caution">
    <text evidence="11">The sequence shown here is derived from an EMBL/GenBank/DDBJ whole genome shotgun (WGS) entry which is preliminary data.</text>
</comment>
<dbReference type="InParanoid" id="A0A6L2Q712"/>
<dbReference type="GO" id="GO:0005737">
    <property type="term" value="C:cytoplasm"/>
    <property type="evidence" value="ECO:0007669"/>
    <property type="project" value="UniProtKB-SubCell"/>
</dbReference>
<dbReference type="PROSITE" id="PS00383">
    <property type="entry name" value="TYR_PHOSPHATASE_1"/>
    <property type="match status" value="1"/>
</dbReference>
<keyword evidence="12" id="KW-1185">Reference proteome</keyword>
<dbReference type="FunFam" id="3.90.190.10:FF:000045">
    <property type="entry name" value="Tyrosine-protein phosphatase non-receptor type 12"/>
    <property type="match status" value="1"/>
</dbReference>
<accession>A0A6L2Q712</accession>
<feature type="compositionally biased region" description="Polar residues" evidence="8">
    <location>
        <begin position="912"/>
        <end position="930"/>
    </location>
</feature>
<dbReference type="EC" id="3.1.3.48" evidence="2"/>
<dbReference type="PRINTS" id="PR00700">
    <property type="entry name" value="PRTYPHPHTASE"/>
</dbReference>
<organism evidence="11 12">
    <name type="scientific">Coptotermes formosanus</name>
    <name type="common">Formosan subterranean termite</name>
    <dbReference type="NCBI Taxonomy" id="36987"/>
    <lineage>
        <taxon>Eukaryota</taxon>
        <taxon>Metazoa</taxon>
        <taxon>Ecdysozoa</taxon>
        <taxon>Arthropoda</taxon>
        <taxon>Hexapoda</taxon>
        <taxon>Insecta</taxon>
        <taxon>Pterygota</taxon>
        <taxon>Neoptera</taxon>
        <taxon>Polyneoptera</taxon>
        <taxon>Dictyoptera</taxon>
        <taxon>Blattodea</taxon>
        <taxon>Blattoidea</taxon>
        <taxon>Termitoidae</taxon>
        <taxon>Rhinotermitidae</taxon>
        <taxon>Coptotermes</taxon>
    </lineage>
</organism>
<feature type="compositionally biased region" description="Low complexity" evidence="8">
    <location>
        <begin position="769"/>
        <end position="794"/>
    </location>
</feature>
<feature type="compositionally biased region" description="Basic and acidic residues" evidence="8">
    <location>
        <begin position="900"/>
        <end position="910"/>
    </location>
</feature>
<evidence type="ECO:0000256" key="6">
    <source>
        <dbReference type="ARBA" id="ARBA00022912"/>
    </source>
</evidence>
<evidence type="ECO:0000256" key="4">
    <source>
        <dbReference type="ARBA" id="ARBA00022553"/>
    </source>
</evidence>
<dbReference type="OrthoDB" id="8609993at2759"/>
<name>A0A6L2Q712_COPFO</name>
<dbReference type="PANTHER" id="PTHR45983">
    <property type="entry name" value="TYROSINE PHOSPHATSE N18, PUTATIVE-RELATED"/>
    <property type="match status" value="1"/>
</dbReference>
<evidence type="ECO:0000256" key="7">
    <source>
        <dbReference type="ARBA" id="ARBA00034734"/>
    </source>
</evidence>
<feature type="region of interest" description="Disordered" evidence="8">
    <location>
        <begin position="816"/>
        <end position="840"/>
    </location>
</feature>
<comment type="subcellular location">
    <subcellularLocation>
        <location evidence="1">Cytoplasm</location>
    </subcellularLocation>
</comment>
<feature type="compositionally biased region" description="Basic and acidic residues" evidence="8">
    <location>
        <begin position="823"/>
        <end position="836"/>
    </location>
</feature>
<dbReference type="InterPro" id="IPR029021">
    <property type="entry name" value="Prot-tyrosine_phosphatase-like"/>
</dbReference>
<evidence type="ECO:0000256" key="1">
    <source>
        <dbReference type="ARBA" id="ARBA00004496"/>
    </source>
</evidence>
<keyword evidence="6" id="KW-0904">Protein phosphatase</keyword>
<comment type="similarity">
    <text evidence="7">Belongs to the protein-tyrosine phosphatase family. Non-receptor class 4 subfamily.</text>
</comment>
<dbReference type="EMBL" id="BLKM01002437">
    <property type="protein sequence ID" value="GFG40723.1"/>
    <property type="molecule type" value="Genomic_DNA"/>
</dbReference>
<dbReference type="CDD" id="cd14542">
    <property type="entry name" value="PTPc-N22_18_12"/>
    <property type="match status" value="1"/>
</dbReference>
<evidence type="ECO:0000313" key="11">
    <source>
        <dbReference type="EMBL" id="GFG40723.1"/>
    </source>
</evidence>
<evidence type="ECO:0000256" key="2">
    <source>
        <dbReference type="ARBA" id="ARBA00013064"/>
    </source>
</evidence>
<keyword evidence="3" id="KW-0963">Cytoplasm</keyword>
<feature type="domain" description="Tyrosine specific protein phosphatases" evidence="10">
    <location>
        <begin position="241"/>
        <end position="318"/>
    </location>
</feature>
<evidence type="ECO:0000313" key="12">
    <source>
        <dbReference type="Proteomes" id="UP000502823"/>
    </source>
</evidence>
<evidence type="ECO:0000256" key="5">
    <source>
        <dbReference type="ARBA" id="ARBA00022801"/>
    </source>
</evidence>
<gene>
    <name evidence="11" type="ORF">Cfor_03407</name>
</gene>
<dbReference type="SMART" id="SM00404">
    <property type="entry name" value="PTPc_motif"/>
    <property type="match status" value="1"/>
</dbReference>
<dbReference type="PROSITE" id="PS50055">
    <property type="entry name" value="TYR_PHOSPHATASE_PTP"/>
    <property type="match status" value="1"/>
</dbReference>
<dbReference type="Pfam" id="PF00102">
    <property type="entry name" value="Y_phosphatase"/>
    <property type="match status" value="1"/>
</dbReference>
<sequence>MKKLFDDAASATEDFQYNNVGSKRGGDGGVGNAAGYERTESKRRKTFYCLLNAKQVQKLELKFFSEILKTSKQYSCSEGEKEVNRKKNRYKDILPFDSSRVILSEYAGVPGSDYINANYIKGASGSPAYIACQGPLPHTVNDFWRMVVECEVQVIVMACNEEEAGKHKCENYWVDREGEEKQFGMVAIRLVKASTVCPDFLVRTMRLKYVSSQLPHVSEERTVCQFHYSTWPDHGVPRLVRPLLDMVRLVRDTQASETLPVLVHCSAGCGRTGTICAIDYVWGLLRAGKLSKHFSLHKLVQDMRKQRIAMVQTKEQYILVHQAVRELFREQLRMIDSHPYENIDANGMPLVKEEQEPVYASATIVVPAENNSEEKQDGKEKELEEQIPPLPQKRRGCIAFSKQEKEVENLTEKQRSIVEQSGVGMPHKPRIAKLRALFERSPTTRETRSSHSKQQNCQLVTRSHSLGAVRVKTENQEEQVVVKERCGEGNMSDPVLCHASLHVSQRSTVQGPASVRPALPIKRSKSLKVLGSNQHCKLSLAKAVNPITPFYTTDDASSGANATSLKPSGNIMFRRAEGASDLKPAKKYLTRSKGVRVNEPDIDSRRFSKQENKHCVSQTHLDQMTYKGTSTVPRRRRSLESVNFEDMTVPDGHGLDCHNVVLQSSQQSQSTNVHASKVLQNSKDYIVSKIKHHVMCDHPENKLQGSDAADNLTLEAQRKVNAIVAGLGIRERRNSFRQAVGTGQEGEVELNRKLRDYETIWPSGNNVASPSGSVQSQESSSSGSYGNVTSGSSSAEGSDLIHSHIQTRKGELGNWQETQHSQNPREDRLQQPDETKCPPVSCGLINRRVSEVKAFPHERLVPKHGMNRYVKADKSDVRLGKSGVQPKHLLRSEVLIPDRTEFHRSQRGTDPKLSTSECPSSRLSSSVDASNNFQSSSQCELTGQIPKSAALWQRKSKNHPNSKSVEFKSRSKQESSSQTAVDQELRIGPWGGMTAVTGKISAKEVFYNYSPASVSYHRNATGLVVSHGPCPRVDNAVLSQCKSVPGVCDAMSRAAEVIAAPFTQPKKQYTKQPVSYGLVAGIQLHRGSRDDLALCPSPSGVTERSGPNAQSRVRRHASVVLLRRSLAEAGRVGPVNSSLSQPPLAVWNSTKPGSFFIFHTFLFRLTCMYFSAFGVVASGSGSWLQAPGVDVDTVAASISPYHGGHPCILCPVDRYSYAILGSYAPYVLMV</sequence>
<keyword evidence="4" id="KW-0597">Phosphoprotein</keyword>
<dbReference type="PROSITE" id="PS50056">
    <property type="entry name" value="TYR_PHOSPHATASE_2"/>
    <property type="match status" value="1"/>
</dbReference>
<dbReference type="InterPro" id="IPR000242">
    <property type="entry name" value="PTP_cat"/>
</dbReference>
<evidence type="ECO:0000256" key="3">
    <source>
        <dbReference type="ARBA" id="ARBA00022490"/>
    </source>
</evidence>
<dbReference type="InterPro" id="IPR000387">
    <property type="entry name" value="Tyr_Pase_dom"/>
</dbReference>
<reference evidence="12" key="1">
    <citation type="submission" date="2020-01" db="EMBL/GenBank/DDBJ databases">
        <title>Draft genome sequence of the Termite Coptotermes fromosanus.</title>
        <authorList>
            <person name="Itakura S."/>
            <person name="Yosikawa Y."/>
            <person name="Umezawa K."/>
        </authorList>
    </citation>
    <scope>NUCLEOTIDE SEQUENCE [LARGE SCALE GENOMIC DNA]</scope>
</reference>
<dbReference type="InterPro" id="IPR003595">
    <property type="entry name" value="Tyr_Pase_cat"/>
</dbReference>
<proteinExistence type="inferred from homology"/>
<dbReference type="InterPro" id="IPR016130">
    <property type="entry name" value="Tyr_Pase_AS"/>
</dbReference>
<evidence type="ECO:0000256" key="8">
    <source>
        <dbReference type="SAM" id="MobiDB-lite"/>
    </source>
</evidence>
<feature type="region of interest" description="Disordered" evidence="8">
    <location>
        <begin position="900"/>
        <end position="930"/>
    </location>
</feature>
<dbReference type="PANTHER" id="PTHR45983:SF2">
    <property type="entry name" value="PROTEIN-TYROSINE-PHOSPHATASE"/>
    <property type="match status" value="1"/>
</dbReference>
<feature type="region of interest" description="Disordered" evidence="8">
    <location>
        <begin position="953"/>
        <end position="983"/>
    </location>
</feature>
<feature type="region of interest" description="Disordered" evidence="8">
    <location>
        <begin position="762"/>
        <end position="798"/>
    </location>
</feature>
<feature type="domain" description="Tyrosine-protein phosphatase" evidence="9">
    <location>
        <begin position="59"/>
        <end position="327"/>
    </location>
</feature>
<dbReference type="GO" id="GO:0048666">
    <property type="term" value="P:neuron development"/>
    <property type="evidence" value="ECO:0007669"/>
    <property type="project" value="UniProtKB-ARBA"/>
</dbReference>
<dbReference type="Proteomes" id="UP000502823">
    <property type="component" value="Unassembled WGS sequence"/>
</dbReference>
<dbReference type="GO" id="GO:0004726">
    <property type="term" value="F:non-membrane spanning protein tyrosine phosphatase activity"/>
    <property type="evidence" value="ECO:0007669"/>
    <property type="project" value="InterPro"/>
</dbReference>
<dbReference type="GO" id="GO:0005634">
    <property type="term" value="C:nucleus"/>
    <property type="evidence" value="ECO:0007669"/>
    <property type="project" value="TreeGrafter"/>
</dbReference>
<dbReference type="Gene3D" id="3.90.190.10">
    <property type="entry name" value="Protein tyrosine phosphatase superfamily"/>
    <property type="match status" value="1"/>
</dbReference>
<dbReference type="AlphaFoldDB" id="A0A6L2Q712"/>
<dbReference type="InterPro" id="IPR047170">
    <property type="entry name" value="PTN12/18/22"/>
</dbReference>
<keyword evidence="5" id="KW-0378">Hydrolase</keyword>